<evidence type="ECO:0000256" key="8">
    <source>
        <dbReference type="ARBA" id="ARBA00023054"/>
    </source>
</evidence>
<evidence type="ECO:0000256" key="7">
    <source>
        <dbReference type="ARBA" id="ARBA00022840"/>
    </source>
</evidence>
<dbReference type="InterPro" id="IPR036277">
    <property type="entry name" value="SMC_hinge_sf"/>
</dbReference>
<evidence type="ECO:0000313" key="14">
    <source>
        <dbReference type="EnsemblMetazoa" id="CLYHEMP011186.2"/>
    </source>
</evidence>
<protein>
    <recommendedName>
        <fullName evidence="13">RecF/RecN/SMC N-terminal domain-containing protein</fullName>
    </recommendedName>
</protein>
<keyword evidence="6" id="KW-0227">DNA damage</keyword>
<evidence type="ECO:0000259" key="13">
    <source>
        <dbReference type="Pfam" id="PF02463"/>
    </source>
</evidence>
<evidence type="ECO:0000256" key="2">
    <source>
        <dbReference type="ARBA" id="ARBA00004286"/>
    </source>
</evidence>
<dbReference type="GO" id="GO:0003684">
    <property type="term" value="F:damaged DNA binding"/>
    <property type="evidence" value="ECO:0007669"/>
    <property type="project" value="TreeGrafter"/>
</dbReference>
<dbReference type="AlphaFoldDB" id="A0A7M5UJU6"/>
<dbReference type="PANTHER" id="PTHR19306">
    <property type="entry name" value="STRUCTURAL MAINTENANCE OF CHROMOSOMES 5,6 SMC5, SMC6"/>
    <property type="match status" value="1"/>
</dbReference>
<dbReference type="GO" id="GO:0000724">
    <property type="term" value="P:double-strand break repair via homologous recombination"/>
    <property type="evidence" value="ECO:0007669"/>
    <property type="project" value="TreeGrafter"/>
</dbReference>
<dbReference type="InterPro" id="IPR003395">
    <property type="entry name" value="RecF/RecN/SMC_N"/>
</dbReference>
<organism evidence="14 15">
    <name type="scientific">Clytia hemisphaerica</name>
    <dbReference type="NCBI Taxonomy" id="252671"/>
    <lineage>
        <taxon>Eukaryota</taxon>
        <taxon>Metazoa</taxon>
        <taxon>Cnidaria</taxon>
        <taxon>Hydrozoa</taxon>
        <taxon>Hydroidolina</taxon>
        <taxon>Leptothecata</taxon>
        <taxon>Obeliida</taxon>
        <taxon>Clytiidae</taxon>
        <taxon>Clytia</taxon>
    </lineage>
</organism>
<dbReference type="EnsemblMetazoa" id="CLYHEMT011186.2">
    <property type="protein sequence ID" value="CLYHEMP011186.2"/>
    <property type="gene ID" value="CLYHEMG011186"/>
</dbReference>
<comment type="subcellular location">
    <subcellularLocation>
        <location evidence="2">Chromosome</location>
    </subcellularLocation>
    <subcellularLocation>
        <location evidence="1">Nucleus</location>
    </subcellularLocation>
</comment>
<dbReference type="GO" id="GO:0003697">
    <property type="term" value="F:single-stranded DNA binding"/>
    <property type="evidence" value="ECO:0007669"/>
    <property type="project" value="TreeGrafter"/>
</dbReference>
<keyword evidence="4" id="KW-0158">Chromosome</keyword>
<accession>A0A7M5UJU6</accession>
<dbReference type="GO" id="GO:0030915">
    <property type="term" value="C:Smc5-Smc6 complex"/>
    <property type="evidence" value="ECO:0007669"/>
    <property type="project" value="TreeGrafter"/>
</dbReference>
<keyword evidence="7" id="KW-0067">ATP-binding</keyword>
<evidence type="ECO:0000256" key="5">
    <source>
        <dbReference type="ARBA" id="ARBA00022741"/>
    </source>
</evidence>
<feature type="coiled-coil region" evidence="12">
    <location>
        <begin position="645"/>
        <end position="833"/>
    </location>
</feature>
<keyword evidence="10" id="KW-0234">DNA repair</keyword>
<dbReference type="GO" id="GO:0005524">
    <property type="term" value="F:ATP binding"/>
    <property type="evidence" value="ECO:0007669"/>
    <property type="project" value="UniProtKB-KW"/>
</dbReference>
<dbReference type="OrthoDB" id="10072614at2759"/>
<dbReference type="PANTHER" id="PTHR19306:SF6">
    <property type="entry name" value="STRUCTURAL MAINTENANCE OF CHROMOSOMES PROTEIN 6"/>
    <property type="match status" value="1"/>
</dbReference>
<evidence type="ECO:0000256" key="4">
    <source>
        <dbReference type="ARBA" id="ARBA00022454"/>
    </source>
</evidence>
<keyword evidence="11" id="KW-0539">Nucleus</keyword>
<dbReference type="GO" id="GO:0035861">
    <property type="term" value="C:site of double-strand break"/>
    <property type="evidence" value="ECO:0007669"/>
    <property type="project" value="TreeGrafter"/>
</dbReference>
<comment type="similarity">
    <text evidence="3">Belongs to the SMC family. SMC6 subfamily.</text>
</comment>
<name>A0A7M5UJU6_9CNID</name>
<evidence type="ECO:0000256" key="1">
    <source>
        <dbReference type="ARBA" id="ARBA00004123"/>
    </source>
</evidence>
<keyword evidence="8 12" id="KW-0175">Coiled coil</keyword>
<dbReference type="Proteomes" id="UP000594262">
    <property type="component" value="Unplaced"/>
</dbReference>
<sequence length="1067" mass="124115">MDLTQNEDVEPKEAETGIVERVFVQNFICHKKLEVRLGSNVNFIIGLNGSGKSAILTALIVGLGGKAAMTDRGSSLKAFIKDGCHSSTVEITLRNRNTHTDAYKHHEYGDSIIVERKISSEGTGSYKIKNKEGKVVSTKKDELVNILDHFNIQIDNPVSILTQNTSRSFLNTSNPKHKYAFFLKATQLERLTDDYQKIYEEKELTKILLERKQQVIPELKHEMQIHEEKYNDMQQLQKMKKQIIELKQELSWAHVNESKKAVADADKAHRRYESKLPSYKDAFQNAQDLVEELSKSYSEKREELLTFRDNVSAVLSEKDDLTMKHKKMKDGLKKCQNDIRKIDSDIHRAEKDRKHLYDAVEEIKNTVQKDFEAERKAREQALEEKQNLKKQYENQLSNTSNYCQQIDANLHDKQRRKNEFQNAIRDKDKDIERKRRQLVEIENQKKNKLNVFGEYTSNVLKAIEEYHKQGRFHRKPVGPLGSLITLKDRKWGLAIEECIGGNMRSYVCHDSHDMNLLRDIFKRTIGNASRGRGSYGGRAQQPSIILSSFTDAYDISRSRPGRGFLTVLDSLQIDNVVASNTLIDQASIETVLLIENAKEAEDIMFSEQTRPRNSTKAFSMKGHTIIGGRFSKTYAPKNKRVKFFVHDAAGSIREIENEMRHLQEEKKATTMSIRQLEGEIQQDRQEKNRTQKKRLDEQDKINQVKMEIQELQQMEELHAPDVDELERDLAEHVQRISILQENKARYTDVYNEKKDELKDHEAVIAQFHERRNQVSAELEELEGNHAGYEEKLREGKRKKRHYEDELDKLNEKIQQAERKLENEKKIFETKRDQALEYCVGEEIQTTRTPNKVDSEINVAQKRIEREESVRGNADEIVKKYYAARLRFDTSKQELANCKKNLKAIEKAMERRIARFKDFRRYISRRAQEYFGMLLSQRGYSGKLTLLHDAEELRIEVNVEQVKGSEVGDSKALSGGERSFSTICFIMALWEAMEAPFRCLDEFDVFMDMMNRQISMRMLLKIAKEQVSRQFILLTPQDMSKVACSDRVRLFRLSDPERGQQTIDFEAA</sequence>
<evidence type="ECO:0000256" key="6">
    <source>
        <dbReference type="ARBA" id="ARBA00022763"/>
    </source>
</evidence>
<evidence type="ECO:0000256" key="12">
    <source>
        <dbReference type="SAM" id="Coils"/>
    </source>
</evidence>
<evidence type="ECO:0000256" key="11">
    <source>
        <dbReference type="ARBA" id="ARBA00023242"/>
    </source>
</evidence>
<dbReference type="InterPro" id="IPR027417">
    <property type="entry name" value="P-loop_NTPase"/>
</dbReference>
<feature type="coiled-coil region" evidence="12">
    <location>
        <begin position="332"/>
        <end position="451"/>
    </location>
</feature>
<evidence type="ECO:0000256" key="9">
    <source>
        <dbReference type="ARBA" id="ARBA00023172"/>
    </source>
</evidence>
<feature type="domain" description="RecF/RecN/SMC N-terminal" evidence="13">
    <location>
        <begin position="19"/>
        <end position="1037"/>
    </location>
</feature>
<evidence type="ECO:0000313" key="15">
    <source>
        <dbReference type="Proteomes" id="UP000594262"/>
    </source>
</evidence>
<feature type="coiled-coil region" evidence="12">
    <location>
        <begin position="209"/>
        <end position="236"/>
    </location>
</feature>
<dbReference type="SUPFAM" id="SSF52540">
    <property type="entry name" value="P-loop containing nucleoside triphosphate hydrolases"/>
    <property type="match status" value="2"/>
</dbReference>
<dbReference type="Gene3D" id="3.40.50.300">
    <property type="entry name" value="P-loop containing nucleotide triphosphate hydrolases"/>
    <property type="match status" value="2"/>
</dbReference>
<dbReference type="GO" id="GO:0005634">
    <property type="term" value="C:nucleus"/>
    <property type="evidence" value="ECO:0007669"/>
    <property type="project" value="UniProtKB-SubCell"/>
</dbReference>
<keyword evidence="9" id="KW-0233">DNA recombination</keyword>
<evidence type="ECO:0000256" key="10">
    <source>
        <dbReference type="ARBA" id="ARBA00023204"/>
    </source>
</evidence>
<dbReference type="SUPFAM" id="SSF75553">
    <property type="entry name" value="Smc hinge domain"/>
    <property type="match status" value="1"/>
</dbReference>
<dbReference type="Pfam" id="PF02463">
    <property type="entry name" value="SMC_N"/>
    <property type="match status" value="1"/>
</dbReference>
<keyword evidence="5" id="KW-0547">Nucleotide-binding</keyword>
<keyword evidence="15" id="KW-1185">Reference proteome</keyword>
<evidence type="ECO:0000256" key="3">
    <source>
        <dbReference type="ARBA" id="ARBA00006793"/>
    </source>
</evidence>
<dbReference type="GO" id="GO:0051276">
    <property type="term" value="P:chromosome organization"/>
    <property type="evidence" value="ECO:0007669"/>
    <property type="project" value="InterPro"/>
</dbReference>
<reference evidence="14" key="1">
    <citation type="submission" date="2021-01" db="UniProtKB">
        <authorList>
            <consortium name="EnsemblMetazoa"/>
        </authorList>
    </citation>
    <scope>IDENTIFICATION</scope>
</reference>
<proteinExistence type="inferred from homology"/>